<dbReference type="Gene3D" id="3.90.79.10">
    <property type="entry name" value="Nucleoside Triphosphate Pyrophosphohydrolase"/>
    <property type="match status" value="1"/>
</dbReference>
<dbReference type="InterPro" id="IPR015375">
    <property type="entry name" value="NADH_PPase-like_N"/>
</dbReference>
<comment type="cofactor">
    <cofactor evidence="1">
        <name>Mg(2+)</name>
        <dbReference type="ChEBI" id="CHEBI:18420"/>
    </cofactor>
</comment>
<evidence type="ECO:0000313" key="10">
    <source>
        <dbReference type="EMBL" id="OBQ64644.1"/>
    </source>
</evidence>
<dbReference type="AlphaFoldDB" id="A0A6M7TUL9"/>
<dbReference type="PANTHER" id="PTHR42904:SF6">
    <property type="entry name" value="NAD-CAPPED RNA HYDROLASE NUDT12"/>
    <property type="match status" value="1"/>
</dbReference>
<dbReference type="NCBIfam" id="NF001299">
    <property type="entry name" value="PRK00241.1"/>
    <property type="match status" value="1"/>
</dbReference>
<evidence type="ECO:0000256" key="2">
    <source>
        <dbReference type="ARBA" id="ARBA00001947"/>
    </source>
</evidence>
<comment type="similarity">
    <text evidence="3">Belongs to the Nudix hydrolase family. NudC subfamily.</text>
</comment>
<dbReference type="InterPro" id="IPR050241">
    <property type="entry name" value="NAD-cap_RNA_hydrolase_NudC"/>
</dbReference>
<dbReference type="PANTHER" id="PTHR42904">
    <property type="entry name" value="NUDIX HYDROLASE, NUDC SUBFAMILY"/>
    <property type="match status" value="1"/>
</dbReference>
<dbReference type="InterPro" id="IPR020084">
    <property type="entry name" value="NUDIX_hydrolase_CS"/>
</dbReference>
<dbReference type="Pfam" id="PF09296">
    <property type="entry name" value="NUDIX-like"/>
    <property type="match status" value="1"/>
</dbReference>
<dbReference type="InterPro" id="IPR015376">
    <property type="entry name" value="Znr_NADH_PPase"/>
</dbReference>
<dbReference type="PROSITE" id="PS51462">
    <property type="entry name" value="NUDIX"/>
    <property type="match status" value="1"/>
</dbReference>
<dbReference type="SUPFAM" id="SSF55811">
    <property type="entry name" value="Nudix"/>
    <property type="match status" value="1"/>
</dbReference>
<dbReference type="GO" id="GO:0006742">
    <property type="term" value="P:NADP+ catabolic process"/>
    <property type="evidence" value="ECO:0007669"/>
    <property type="project" value="TreeGrafter"/>
</dbReference>
<evidence type="ECO:0000256" key="1">
    <source>
        <dbReference type="ARBA" id="ARBA00001946"/>
    </source>
</evidence>
<reference evidence="10 11" key="1">
    <citation type="submission" date="2016-05" db="EMBL/GenBank/DDBJ databases">
        <authorList>
            <person name="Ramsay J.P."/>
        </authorList>
    </citation>
    <scope>NUCLEOTIDE SEQUENCE [LARGE SCALE GENOMIC DNA]</scope>
    <source>
        <strain evidence="10 11">NZP2042</strain>
    </source>
</reference>
<dbReference type="Pfam" id="PF00293">
    <property type="entry name" value="NUDIX"/>
    <property type="match status" value="1"/>
</dbReference>
<evidence type="ECO:0000256" key="8">
    <source>
        <dbReference type="ARBA" id="ARBA00023027"/>
    </source>
</evidence>
<dbReference type="GO" id="GO:0046872">
    <property type="term" value="F:metal ion binding"/>
    <property type="evidence" value="ECO:0007669"/>
    <property type="project" value="UniProtKB-KW"/>
</dbReference>
<keyword evidence="7" id="KW-0460">Magnesium</keyword>
<dbReference type="InterPro" id="IPR000086">
    <property type="entry name" value="NUDIX_hydrolase_dom"/>
</dbReference>
<dbReference type="InterPro" id="IPR049734">
    <property type="entry name" value="NudC-like_C"/>
</dbReference>
<keyword evidence="5" id="KW-0479">Metal-binding</keyword>
<evidence type="ECO:0000256" key="4">
    <source>
        <dbReference type="ARBA" id="ARBA00012381"/>
    </source>
</evidence>
<keyword evidence="6" id="KW-0378">Hydrolase</keyword>
<evidence type="ECO:0000256" key="3">
    <source>
        <dbReference type="ARBA" id="ARBA00009595"/>
    </source>
</evidence>
<dbReference type="Proteomes" id="UP000093737">
    <property type="component" value="Unassembled WGS sequence"/>
</dbReference>
<dbReference type="EMBL" id="LYTK01000012">
    <property type="protein sequence ID" value="OBQ64644.1"/>
    <property type="molecule type" value="Genomic_DNA"/>
</dbReference>
<dbReference type="RefSeq" id="WP_056569828.1">
    <property type="nucleotide sequence ID" value="NZ_CP033334.1"/>
</dbReference>
<dbReference type="Gene3D" id="3.90.79.20">
    <property type="match status" value="1"/>
</dbReference>
<proteinExistence type="inferred from homology"/>
<evidence type="ECO:0000256" key="9">
    <source>
        <dbReference type="ARBA" id="ARBA00023679"/>
    </source>
</evidence>
<dbReference type="GO" id="GO:0005829">
    <property type="term" value="C:cytosol"/>
    <property type="evidence" value="ECO:0007669"/>
    <property type="project" value="TreeGrafter"/>
</dbReference>
<dbReference type="InterPro" id="IPR015797">
    <property type="entry name" value="NUDIX_hydrolase-like_dom_sf"/>
</dbReference>
<comment type="caution">
    <text evidence="10">The sequence shown here is derived from an EMBL/GenBank/DDBJ whole genome shotgun (WGS) entry which is preliminary data.</text>
</comment>
<dbReference type="GO" id="GO:0019677">
    <property type="term" value="P:NAD+ catabolic process"/>
    <property type="evidence" value="ECO:0007669"/>
    <property type="project" value="TreeGrafter"/>
</dbReference>
<dbReference type="CDD" id="cd03429">
    <property type="entry name" value="NUDIX_NADH_pyrophosphatase_Nudt13"/>
    <property type="match status" value="1"/>
</dbReference>
<sequence>MSFSLFDAPLREPSQFVGFAGNTIDRQSESRADDSVDKALADPTTRLLLMNGGRLYLKLGNGSGLDPWFGASESQSFNPSLDQSVLLGFSDQGPVLAVVAGVDAEQLPETVKAIDYRSVYMQGLIDEAAAGAMAQGAALLAWHASHRFCSKCGTQSQMRAGGYKRHCPNCGTEHFPRTDPVAIMLTATREKCLLGRGRHFAPGMYSALAGFIEPGETIEAAVRRETLEEAGIRLGRVVYHASQPWPFPYSLMIGCFGEPLNEDIQADLNELEDCRWFGRDEVRLMLAREHADNLVTPPKGAIAHHLIRAWVDSE</sequence>
<evidence type="ECO:0000256" key="5">
    <source>
        <dbReference type="ARBA" id="ARBA00022723"/>
    </source>
</evidence>
<protein>
    <recommendedName>
        <fullName evidence="4">NAD(+) diphosphatase</fullName>
        <ecNumber evidence="4">3.6.1.22</ecNumber>
    </recommendedName>
</protein>
<organism evidence="10 11">
    <name type="scientific">Rhizobium loti</name>
    <name type="common">Mesorhizobium loti</name>
    <dbReference type="NCBI Taxonomy" id="381"/>
    <lineage>
        <taxon>Bacteria</taxon>
        <taxon>Pseudomonadati</taxon>
        <taxon>Pseudomonadota</taxon>
        <taxon>Alphaproteobacteria</taxon>
        <taxon>Hyphomicrobiales</taxon>
        <taxon>Phyllobacteriaceae</taxon>
        <taxon>Mesorhizobium</taxon>
    </lineage>
</organism>
<evidence type="ECO:0000256" key="7">
    <source>
        <dbReference type="ARBA" id="ARBA00022842"/>
    </source>
</evidence>
<dbReference type="Pfam" id="PF09297">
    <property type="entry name" value="Zn_ribbon_NUD"/>
    <property type="match status" value="1"/>
</dbReference>
<gene>
    <name evidence="10" type="ORF">A8145_10125</name>
</gene>
<dbReference type="EC" id="3.6.1.22" evidence="4"/>
<evidence type="ECO:0000256" key="6">
    <source>
        <dbReference type="ARBA" id="ARBA00022801"/>
    </source>
</evidence>
<comment type="cofactor">
    <cofactor evidence="2">
        <name>Zn(2+)</name>
        <dbReference type="ChEBI" id="CHEBI:29105"/>
    </cofactor>
</comment>
<keyword evidence="8" id="KW-0520">NAD</keyword>
<evidence type="ECO:0000313" key="11">
    <source>
        <dbReference type="Proteomes" id="UP000093737"/>
    </source>
</evidence>
<name>A0A6M7TUL9_RHILI</name>
<dbReference type="PROSITE" id="PS00893">
    <property type="entry name" value="NUDIX_BOX"/>
    <property type="match status" value="1"/>
</dbReference>
<accession>A0A6M7TUL9</accession>
<comment type="catalytic activity">
    <reaction evidence="9">
        <text>a 5'-end NAD(+)-phospho-ribonucleoside in mRNA + H2O = a 5'-end phospho-adenosine-phospho-ribonucleoside in mRNA + beta-nicotinamide D-ribonucleotide + 2 H(+)</text>
        <dbReference type="Rhea" id="RHEA:60876"/>
        <dbReference type="Rhea" id="RHEA-COMP:15698"/>
        <dbReference type="Rhea" id="RHEA-COMP:15719"/>
        <dbReference type="ChEBI" id="CHEBI:14649"/>
        <dbReference type="ChEBI" id="CHEBI:15377"/>
        <dbReference type="ChEBI" id="CHEBI:15378"/>
        <dbReference type="ChEBI" id="CHEBI:144029"/>
        <dbReference type="ChEBI" id="CHEBI:144051"/>
    </reaction>
    <physiologicalReaction direction="left-to-right" evidence="9">
        <dbReference type="Rhea" id="RHEA:60877"/>
    </physiologicalReaction>
</comment>
<dbReference type="GO" id="GO:0035529">
    <property type="term" value="F:NADH pyrophosphatase activity"/>
    <property type="evidence" value="ECO:0007669"/>
    <property type="project" value="TreeGrafter"/>
</dbReference>